<evidence type="ECO:0000256" key="1">
    <source>
        <dbReference type="SAM" id="MobiDB-lite"/>
    </source>
</evidence>
<reference evidence="2 3" key="1">
    <citation type="journal article" date="2021" name="Sci. Rep.">
        <title>Chromosome anchoring in Senegalese sole (Solea senegalensis) reveals sex-associated markers and genome rearrangements in flatfish.</title>
        <authorList>
            <person name="Guerrero-Cozar I."/>
            <person name="Gomez-Garrido J."/>
            <person name="Berbel C."/>
            <person name="Martinez-Blanch J.F."/>
            <person name="Alioto T."/>
            <person name="Claros M.G."/>
            <person name="Gagnaire P.A."/>
            <person name="Manchado M."/>
        </authorList>
    </citation>
    <scope>NUCLEOTIDE SEQUENCE [LARGE SCALE GENOMIC DNA]</scope>
    <source>
        <strain evidence="2">Sse05_10M</strain>
    </source>
</reference>
<proteinExistence type="predicted"/>
<gene>
    <name evidence="2" type="ORF">JOB18_000018</name>
</gene>
<sequence>MSRHQHPVNDMAPDTTSSFPDKVQSQKRVQLLLVQNYGGGAMDDSVAQTAFKQEAAAQQDSQRFCTNALRTIVSPDSFFIPERPTGYNNPVWLSSDIHLCDTQGISDQNKLMML</sequence>
<evidence type="ECO:0000313" key="3">
    <source>
        <dbReference type="Proteomes" id="UP000693946"/>
    </source>
</evidence>
<dbReference type="AlphaFoldDB" id="A0AAV6Q4S9"/>
<accession>A0AAV6Q4S9</accession>
<dbReference type="EMBL" id="JAGKHQ010000018">
    <property type="protein sequence ID" value="KAG7484967.1"/>
    <property type="molecule type" value="Genomic_DNA"/>
</dbReference>
<evidence type="ECO:0000313" key="2">
    <source>
        <dbReference type="EMBL" id="KAG7484967.1"/>
    </source>
</evidence>
<comment type="caution">
    <text evidence="2">The sequence shown here is derived from an EMBL/GenBank/DDBJ whole genome shotgun (WGS) entry which is preliminary data.</text>
</comment>
<feature type="region of interest" description="Disordered" evidence="1">
    <location>
        <begin position="1"/>
        <end position="23"/>
    </location>
</feature>
<organism evidence="2 3">
    <name type="scientific">Solea senegalensis</name>
    <name type="common">Senegalese sole</name>
    <dbReference type="NCBI Taxonomy" id="28829"/>
    <lineage>
        <taxon>Eukaryota</taxon>
        <taxon>Metazoa</taxon>
        <taxon>Chordata</taxon>
        <taxon>Craniata</taxon>
        <taxon>Vertebrata</taxon>
        <taxon>Euteleostomi</taxon>
        <taxon>Actinopterygii</taxon>
        <taxon>Neopterygii</taxon>
        <taxon>Teleostei</taxon>
        <taxon>Neoteleostei</taxon>
        <taxon>Acanthomorphata</taxon>
        <taxon>Carangaria</taxon>
        <taxon>Pleuronectiformes</taxon>
        <taxon>Pleuronectoidei</taxon>
        <taxon>Soleidae</taxon>
        <taxon>Solea</taxon>
    </lineage>
</organism>
<protein>
    <submittedName>
        <fullName evidence="2">Uncharacterized protein</fullName>
    </submittedName>
</protein>
<name>A0AAV6Q4S9_SOLSE</name>
<dbReference type="Proteomes" id="UP000693946">
    <property type="component" value="Linkage Group LG6"/>
</dbReference>
<keyword evidence="3" id="KW-1185">Reference proteome</keyword>